<dbReference type="STRING" id="990121.A0A0V0Z658"/>
<proteinExistence type="predicted"/>
<organism evidence="1 2">
    <name type="scientific">Trichinella patagoniensis</name>
    <dbReference type="NCBI Taxonomy" id="990121"/>
    <lineage>
        <taxon>Eukaryota</taxon>
        <taxon>Metazoa</taxon>
        <taxon>Ecdysozoa</taxon>
        <taxon>Nematoda</taxon>
        <taxon>Enoplea</taxon>
        <taxon>Dorylaimia</taxon>
        <taxon>Trichinellida</taxon>
        <taxon>Trichinellidae</taxon>
        <taxon>Trichinella</taxon>
    </lineage>
</organism>
<gene>
    <name evidence="1" type="ORF">T12_13205</name>
</gene>
<dbReference type="AlphaFoldDB" id="A0A0V0Z658"/>
<evidence type="ECO:0000313" key="1">
    <source>
        <dbReference type="EMBL" id="KRY07951.1"/>
    </source>
</evidence>
<dbReference type="EMBL" id="JYDQ01000383">
    <property type="protein sequence ID" value="KRY07951.1"/>
    <property type="molecule type" value="Genomic_DNA"/>
</dbReference>
<evidence type="ECO:0000313" key="2">
    <source>
        <dbReference type="Proteomes" id="UP000054783"/>
    </source>
</evidence>
<comment type="caution">
    <text evidence="1">The sequence shown here is derived from an EMBL/GenBank/DDBJ whole genome shotgun (WGS) entry which is preliminary data.</text>
</comment>
<name>A0A0V0Z658_9BILA</name>
<accession>A0A0V0Z658</accession>
<sequence length="93" mass="11151">MLLIPYIKRAIHHQYCDLQSLVKAEKDKVRHLSAICSEDFKHKISEEQNCPKSTRNELLYMCQSQLDAIRRMYHELRERKEALQNVEDPHMRA</sequence>
<keyword evidence="2" id="KW-1185">Reference proteome</keyword>
<protein>
    <submittedName>
        <fullName evidence="1">Uncharacterized protein</fullName>
    </submittedName>
</protein>
<reference evidence="1 2" key="1">
    <citation type="submission" date="2015-01" db="EMBL/GenBank/DDBJ databases">
        <title>Evolution of Trichinella species and genotypes.</title>
        <authorList>
            <person name="Korhonen P.K."/>
            <person name="Edoardo P."/>
            <person name="Giuseppe L.R."/>
            <person name="Gasser R.B."/>
        </authorList>
    </citation>
    <scope>NUCLEOTIDE SEQUENCE [LARGE SCALE GENOMIC DNA]</scope>
    <source>
        <strain evidence="1">ISS2496</strain>
    </source>
</reference>
<dbReference type="Proteomes" id="UP000054783">
    <property type="component" value="Unassembled WGS sequence"/>
</dbReference>